<dbReference type="KEGG" id="seri:SERIO_v1c07600"/>
<keyword evidence="2" id="KW-1185">Reference proteome</keyword>
<sequence length="179" mass="21000">MKNKDVIIIVLTEKDLIANPHYTINDRFKVNQTSFSYEPLKAITDLHLQGEVDYDQSTRVITVSIKIVTNTMIVDARTLRIIPYPLVLDWNDEYSFEFSENPNINYLNENNFDIIKYAIDEIIMNIPINFSINDDTIISGDSSWQVISDQELDEYQANKVDPRWEELKEQYEQKNKEGK</sequence>
<dbReference type="STRING" id="315358.SERIO_v1c07600"/>
<proteinExistence type="predicted"/>
<evidence type="ECO:0000313" key="2">
    <source>
        <dbReference type="Proteomes" id="UP000035661"/>
    </source>
</evidence>
<evidence type="ECO:0000313" key="1">
    <source>
        <dbReference type="EMBL" id="AKM54322.1"/>
    </source>
</evidence>
<dbReference type="EMBL" id="CP011856">
    <property type="protein sequence ID" value="AKM54322.1"/>
    <property type="molecule type" value="Genomic_DNA"/>
</dbReference>
<gene>
    <name evidence="1" type="ORF">SERIO_v1c07600</name>
</gene>
<protein>
    <recommendedName>
        <fullName evidence="3">DUF177 domain-containing protein</fullName>
    </recommendedName>
</protein>
<evidence type="ECO:0008006" key="3">
    <source>
        <dbReference type="Google" id="ProtNLM"/>
    </source>
</evidence>
<dbReference type="Proteomes" id="UP000035661">
    <property type="component" value="Chromosome"/>
</dbReference>
<dbReference type="AlphaFoldDB" id="A0A0H3XMR6"/>
<reference evidence="1 2" key="1">
    <citation type="journal article" date="2015" name="Genome Biol. Evol.">
        <title>Found and Lost: The Fates of Horizontally Acquired Genes in Arthropod-Symbiotic Spiroplasma.</title>
        <authorList>
            <person name="Lo W.S."/>
            <person name="Gasparich G.E."/>
            <person name="Kuo C.H."/>
        </authorList>
    </citation>
    <scope>NUCLEOTIDE SEQUENCE [LARGE SCALE GENOMIC DNA]</scope>
    <source>
        <strain evidence="2">TDA-040725-5</strain>
    </source>
</reference>
<dbReference type="PATRIC" id="fig|743698.3.peg.763"/>
<reference evidence="2" key="2">
    <citation type="submission" date="2015-06" db="EMBL/GenBank/DDBJ databases">
        <title>Complete genome sequence of Spiroplasma eriocheiris TDA-040725-5 (DSM 21848).</title>
        <authorList>
            <person name="Lo W.-S."/>
            <person name="Kuo C.-H."/>
        </authorList>
    </citation>
    <scope>NUCLEOTIDE SEQUENCE [LARGE SCALE GENOMIC DNA]</scope>
    <source>
        <strain evidence="2">TDA-040725-5</strain>
    </source>
</reference>
<organism evidence="1 2">
    <name type="scientific">Spiroplasma eriocheiris</name>
    <dbReference type="NCBI Taxonomy" id="315358"/>
    <lineage>
        <taxon>Bacteria</taxon>
        <taxon>Bacillati</taxon>
        <taxon>Mycoplasmatota</taxon>
        <taxon>Mollicutes</taxon>
        <taxon>Entomoplasmatales</taxon>
        <taxon>Spiroplasmataceae</taxon>
        <taxon>Spiroplasma</taxon>
    </lineage>
</organism>
<name>A0A0H3XMR6_9MOLU</name>
<accession>A0A0H3XMR6</accession>